<name>A0AA42TSP5_9ENTR</name>
<dbReference type="Pfam" id="PF03061">
    <property type="entry name" value="4HBT"/>
    <property type="match status" value="1"/>
</dbReference>
<dbReference type="PANTHER" id="PTHR31793:SF37">
    <property type="entry name" value="ACYL-COA THIOESTER HYDROLASE YBGC"/>
    <property type="match status" value="1"/>
</dbReference>
<dbReference type="NCBIfam" id="TIGR00051">
    <property type="entry name" value="YbgC/FadM family acyl-CoA thioesterase"/>
    <property type="match status" value="1"/>
</dbReference>
<comment type="caution">
    <text evidence="4">The sequence shown here is derived from an EMBL/GenBank/DDBJ whole genome shotgun (WGS) entry which is preliminary data.</text>
</comment>
<dbReference type="PANTHER" id="PTHR31793">
    <property type="entry name" value="4-HYDROXYBENZOYL-COA THIOESTERASE FAMILY MEMBER"/>
    <property type="match status" value="1"/>
</dbReference>
<dbReference type="Proteomes" id="UP001158416">
    <property type="component" value="Unassembled WGS sequence"/>
</dbReference>
<evidence type="ECO:0000256" key="2">
    <source>
        <dbReference type="ARBA" id="ARBA00022801"/>
    </source>
</evidence>
<dbReference type="InterPro" id="IPR006684">
    <property type="entry name" value="YbgC/YbaW"/>
</dbReference>
<dbReference type="RefSeq" id="WP_280030560.1">
    <property type="nucleotide sequence ID" value="NZ_JAOCAP010000042.1"/>
</dbReference>
<dbReference type="SUPFAM" id="SSF54637">
    <property type="entry name" value="Thioesterase/thiol ester dehydrase-isomerase"/>
    <property type="match status" value="1"/>
</dbReference>
<sequence length="123" mass="14123">MDLSLKVYQNDVDWGGILYHANYLHFFDQARTEWWSDIGFAGHLFGKESLLAFAIADIHIKYISPAFLHDELTIKTRLQSLKNTSLVFKQSMWRKEICLADAESVLVCVNIHDGGQQTYLPTC</sequence>
<evidence type="ECO:0000259" key="3">
    <source>
        <dbReference type="Pfam" id="PF03061"/>
    </source>
</evidence>
<comment type="similarity">
    <text evidence="1">Belongs to the 4-hydroxybenzoyl-CoA thioesterase family.</text>
</comment>
<dbReference type="Gene3D" id="3.10.129.10">
    <property type="entry name" value="Hotdog Thioesterase"/>
    <property type="match status" value="1"/>
</dbReference>
<evidence type="ECO:0000313" key="5">
    <source>
        <dbReference type="Proteomes" id="UP001158416"/>
    </source>
</evidence>
<dbReference type="EMBL" id="JAOCAP010000042">
    <property type="protein sequence ID" value="MDH1321572.1"/>
    <property type="molecule type" value="Genomic_DNA"/>
</dbReference>
<dbReference type="EC" id="3.1.2.-" evidence="4"/>
<gene>
    <name evidence="4" type="ORF">N5C39_24810</name>
</gene>
<evidence type="ECO:0000256" key="1">
    <source>
        <dbReference type="ARBA" id="ARBA00005953"/>
    </source>
</evidence>
<organism evidence="4 5">
    <name type="scientific">Enterobacter bugandensis</name>
    <dbReference type="NCBI Taxonomy" id="881260"/>
    <lineage>
        <taxon>Bacteria</taxon>
        <taxon>Pseudomonadati</taxon>
        <taxon>Pseudomonadota</taxon>
        <taxon>Gammaproteobacteria</taxon>
        <taxon>Enterobacterales</taxon>
        <taxon>Enterobacteriaceae</taxon>
        <taxon>Enterobacter</taxon>
    </lineage>
</organism>
<dbReference type="PIRSF" id="PIRSF003230">
    <property type="entry name" value="YbgC"/>
    <property type="match status" value="1"/>
</dbReference>
<evidence type="ECO:0000313" key="4">
    <source>
        <dbReference type="EMBL" id="MDH1321572.1"/>
    </source>
</evidence>
<dbReference type="AlphaFoldDB" id="A0AA42TSP5"/>
<keyword evidence="2 4" id="KW-0378">Hydrolase</keyword>
<protein>
    <submittedName>
        <fullName evidence="4">YbgC/FadM family acyl-CoA thioesterase</fullName>
        <ecNumber evidence="4">3.1.2.-</ecNumber>
    </submittedName>
</protein>
<dbReference type="CDD" id="cd00586">
    <property type="entry name" value="4HBT"/>
    <property type="match status" value="1"/>
</dbReference>
<dbReference type="GO" id="GO:0047617">
    <property type="term" value="F:fatty acyl-CoA hydrolase activity"/>
    <property type="evidence" value="ECO:0007669"/>
    <property type="project" value="TreeGrafter"/>
</dbReference>
<feature type="domain" description="Thioesterase" evidence="3">
    <location>
        <begin position="15"/>
        <end position="96"/>
    </location>
</feature>
<reference evidence="4" key="1">
    <citation type="submission" date="2022-09" db="EMBL/GenBank/DDBJ databases">
        <title>Intensive care unit water sources are persistently colonized with multi-drug resistant bacteria and are the site of extensive horizontal gene transfer of antibiotic resistance genes.</title>
        <authorList>
            <person name="Diorio-Toth L."/>
        </authorList>
    </citation>
    <scope>NUCLEOTIDE SEQUENCE</scope>
    <source>
        <strain evidence="4">GD03936</strain>
    </source>
</reference>
<dbReference type="InterPro" id="IPR050563">
    <property type="entry name" value="4-hydroxybenzoyl-CoA_TE"/>
</dbReference>
<dbReference type="InterPro" id="IPR006683">
    <property type="entry name" value="Thioestr_dom"/>
</dbReference>
<accession>A0AA42TSP5</accession>
<proteinExistence type="inferred from homology"/>
<dbReference type="InterPro" id="IPR029069">
    <property type="entry name" value="HotDog_dom_sf"/>
</dbReference>